<dbReference type="InterPro" id="IPR036188">
    <property type="entry name" value="FAD/NAD-bd_sf"/>
</dbReference>
<dbReference type="Proteomes" id="UP000192903">
    <property type="component" value="Unassembled WGS sequence"/>
</dbReference>
<evidence type="ECO:0000256" key="3">
    <source>
        <dbReference type="ARBA" id="ARBA00022630"/>
    </source>
</evidence>
<dbReference type="SUPFAM" id="SSF51905">
    <property type="entry name" value="FAD/NAD(P)-binding domain"/>
    <property type="match status" value="1"/>
</dbReference>
<proteinExistence type="inferred from homology"/>
<feature type="domain" description="FAD-dependent oxidoreductase 2 FAD-binding" evidence="7">
    <location>
        <begin position="16"/>
        <end position="47"/>
    </location>
</feature>
<keyword evidence="5" id="KW-0560">Oxidoreductase</keyword>
<feature type="domain" description="Glucose-methanol-choline oxidoreductase N-terminal" evidence="6">
    <location>
        <begin position="173"/>
        <end position="249"/>
    </location>
</feature>
<evidence type="ECO:0000313" key="9">
    <source>
        <dbReference type="EMBL" id="SMF04187.1"/>
    </source>
</evidence>
<dbReference type="InterPro" id="IPR003953">
    <property type="entry name" value="FAD-dep_OxRdtase_2_FAD-bd"/>
</dbReference>
<dbReference type="Pfam" id="PF00732">
    <property type="entry name" value="GMC_oxred_N"/>
    <property type="match status" value="1"/>
</dbReference>
<evidence type="ECO:0000256" key="1">
    <source>
        <dbReference type="ARBA" id="ARBA00001974"/>
    </source>
</evidence>
<gene>
    <name evidence="9" type="ORF">SAMN02982989_4670</name>
</gene>
<dbReference type="GO" id="GO:0050660">
    <property type="term" value="F:flavin adenine dinucleotide binding"/>
    <property type="evidence" value="ECO:0007669"/>
    <property type="project" value="InterPro"/>
</dbReference>
<dbReference type="InterPro" id="IPR051473">
    <property type="entry name" value="P2Ox-like"/>
</dbReference>
<evidence type="ECO:0000256" key="4">
    <source>
        <dbReference type="ARBA" id="ARBA00022827"/>
    </source>
</evidence>
<evidence type="ECO:0000313" key="10">
    <source>
        <dbReference type="Proteomes" id="UP000192903"/>
    </source>
</evidence>
<dbReference type="AlphaFoldDB" id="A0A1X7CVX2"/>
<comment type="cofactor">
    <cofactor evidence="1">
        <name>FAD</name>
        <dbReference type="ChEBI" id="CHEBI:57692"/>
    </cofactor>
</comment>
<name>A0A1X7CVX2_9HYPH</name>
<organism evidence="9 10">
    <name type="scientific">Xaviernesmea oryzae</name>
    <dbReference type="NCBI Taxonomy" id="464029"/>
    <lineage>
        <taxon>Bacteria</taxon>
        <taxon>Pseudomonadati</taxon>
        <taxon>Pseudomonadota</taxon>
        <taxon>Alphaproteobacteria</taxon>
        <taxon>Hyphomicrobiales</taxon>
        <taxon>Rhizobiaceae</taxon>
        <taxon>Rhizobium/Agrobacterium group</taxon>
        <taxon>Xaviernesmea</taxon>
    </lineage>
</organism>
<evidence type="ECO:0000256" key="2">
    <source>
        <dbReference type="ARBA" id="ARBA00010790"/>
    </source>
</evidence>
<dbReference type="OrthoDB" id="9798604at2"/>
<dbReference type="STRING" id="464029.SAMN02982989_4670"/>
<dbReference type="EMBL" id="FXAF01000002">
    <property type="protein sequence ID" value="SMF04187.1"/>
    <property type="molecule type" value="Genomic_DNA"/>
</dbReference>
<feature type="domain" description="Glucose-methanol-choline oxidoreductase C-terminal" evidence="8">
    <location>
        <begin position="381"/>
        <end position="502"/>
    </location>
</feature>
<keyword evidence="10" id="KW-1185">Reference proteome</keyword>
<dbReference type="Pfam" id="PF05199">
    <property type="entry name" value="GMC_oxred_C"/>
    <property type="match status" value="1"/>
</dbReference>
<dbReference type="InterPro" id="IPR007867">
    <property type="entry name" value="GMC_OxRtase_C"/>
</dbReference>
<keyword evidence="3" id="KW-0285">Flavoprotein</keyword>
<dbReference type="PANTHER" id="PTHR42784:SF1">
    <property type="entry name" value="PYRANOSE 2-OXIDASE"/>
    <property type="match status" value="1"/>
</dbReference>
<dbReference type="GO" id="GO:0016614">
    <property type="term" value="F:oxidoreductase activity, acting on CH-OH group of donors"/>
    <property type="evidence" value="ECO:0007669"/>
    <property type="project" value="InterPro"/>
</dbReference>
<sequence>MKFDAYKLPSVVNDYDVCIIGSGPAGLTVALELMHSGRRICVLESGGLNPGERENADLKDVESRGIVIRADSRERGLGGTSETWSGFMAPLDLVDFEARPGLHEGWPISPPEIASHIDRKGHRFSIPPSDQFEFGDESLPLASLQGLHSKTFQVQLKPLRFRKAYEHAFLSPHLDLIYGATATKLLKTESDGAVTVEGVEVLDRAGNKHTVGAKIFVLAASAIESVRIALHSEIKDPHDQIGRNFMNHPKGNVAKIFFSAPISRDHPLFLTRGKKFGRYIGLRLPDEHQRKQGHLNAYLRLEPAYDFPDRPHADRLSSAFRRLKRERGEAGTGKRIQLAWNVVVELRGLPGVISKAVHRAKAKKQKFVTSAVVRCFTEMEPLPENRITLSEKKDRFGIRLPVVAHANSVLSVATVEALLSTLKESLATTGLGRVEKLPGELGTLLANDASHHLGGLRMGSDARTSVVDQNLKFHNVENLYAAGGAVFPTGGSANPTMTVIALSIRLAEKLRQLSPSKRPAVQAPREESAGFLIVGAGRRVREDVVPTIENLPGSHVAGIYSTSKHALYGLNDVYEVAPLSELNEDAISGQKYLYVAVPPSQLKQVLELLTRFDCADKVLIVDTPAILETDLKALYSKFAKVVVAEDCAYLPWIPLLKNSYAPVERIEFNRSGFAYHAVALGRAIAANGGARPLIKSSRTRRDRTTVDFSNGTSMAIVGPRDYRKGTMRFVAADDTVVASHPFPDTEVVIQPVVENGRCIAFRQGPNSVSLSDEEVILAGSFSSEDSIVSRMLDIKRVGLHRLLSELLDGGDAYTLSEGVSDAKAAKIH</sequence>
<dbReference type="Pfam" id="PF00890">
    <property type="entry name" value="FAD_binding_2"/>
    <property type="match status" value="1"/>
</dbReference>
<evidence type="ECO:0000259" key="8">
    <source>
        <dbReference type="Pfam" id="PF05199"/>
    </source>
</evidence>
<dbReference type="InterPro" id="IPR000172">
    <property type="entry name" value="GMC_OxRdtase_N"/>
</dbReference>
<dbReference type="RefSeq" id="WP_085420093.1">
    <property type="nucleotide sequence ID" value="NZ_FXAF01000002.1"/>
</dbReference>
<dbReference type="PANTHER" id="PTHR42784">
    <property type="entry name" value="PYRANOSE 2-OXIDASE"/>
    <property type="match status" value="1"/>
</dbReference>
<accession>A0A1X7CVX2</accession>
<keyword evidence="4" id="KW-0274">FAD</keyword>
<reference evidence="10" key="1">
    <citation type="submission" date="2017-04" db="EMBL/GenBank/DDBJ databases">
        <authorList>
            <person name="Varghese N."/>
            <person name="Submissions S."/>
        </authorList>
    </citation>
    <scope>NUCLEOTIDE SEQUENCE [LARGE SCALE GENOMIC DNA]</scope>
    <source>
        <strain evidence="10">B4P</strain>
    </source>
</reference>
<evidence type="ECO:0000259" key="7">
    <source>
        <dbReference type="Pfam" id="PF00890"/>
    </source>
</evidence>
<evidence type="ECO:0000256" key="5">
    <source>
        <dbReference type="ARBA" id="ARBA00023002"/>
    </source>
</evidence>
<comment type="similarity">
    <text evidence="2">Belongs to the GMC oxidoreductase family.</text>
</comment>
<protein>
    <submittedName>
        <fullName evidence="9">Choline dehydrogenase</fullName>
    </submittedName>
</protein>
<evidence type="ECO:0000259" key="6">
    <source>
        <dbReference type="Pfam" id="PF00732"/>
    </source>
</evidence>
<dbReference type="Gene3D" id="3.50.50.60">
    <property type="entry name" value="FAD/NAD(P)-binding domain"/>
    <property type="match status" value="2"/>
</dbReference>